<evidence type="ECO:0000256" key="7">
    <source>
        <dbReference type="SAM" id="MobiDB-lite"/>
    </source>
</evidence>
<feature type="region of interest" description="Disordered" evidence="7">
    <location>
        <begin position="154"/>
        <end position="343"/>
    </location>
</feature>
<dbReference type="EMBL" id="MIGC01002827">
    <property type="protein sequence ID" value="PHJ20346.1"/>
    <property type="molecule type" value="Genomic_DNA"/>
</dbReference>
<feature type="compositionally biased region" description="Basic and acidic residues" evidence="7">
    <location>
        <begin position="86"/>
        <end position="101"/>
    </location>
</feature>
<dbReference type="Pfam" id="PF00609">
    <property type="entry name" value="DAGK_acc"/>
    <property type="match status" value="1"/>
</dbReference>
<dbReference type="InterPro" id="IPR000756">
    <property type="entry name" value="Diacylglycerol_kin_accessory"/>
</dbReference>
<protein>
    <recommendedName>
        <fullName evidence="2">diacylglycerol kinase (ATP)</fullName>
        <ecNumber evidence="2">2.7.1.107</ecNumber>
    </recommendedName>
</protein>
<dbReference type="Gene3D" id="3.40.50.10330">
    <property type="entry name" value="Probable inorganic polyphosphate/atp-NAD kinase, domain 1"/>
    <property type="match status" value="1"/>
</dbReference>
<name>A0A2C6KWM4_9APIC</name>
<evidence type="ECO:0000259" key="8">
    <source>
        <dbReference type="PROSITE" id="PS50146"/>
    </source>
</evidence>
<evidence type="ECO:0000313" key="9">
    <source>
        <dbReference type="EMBL" id="PHJ20346.1"/>
    </source>
</evidence>
<comment type="similarity">
    <text evidence="1">Belongs to the eukaryotic diacylglycerol kinase family.</text>
</comment>
<dbReference type="Proteomes" id="UP000221165">
    <property type="component" value="Unassembled WGS sequence"/>
</dbReference>
<feature type="compositionally biased region" description="Polar residues" evidence="7">
    <location>
        <begin position="155"/>
        <end position="165"/>
    </location>
</feature>
<dbReference type="AlphaFoldDB" id="A0A2C6KWM4"/>
<dbReference type="InterPro" id="IPR001206">
    <property type="entry name" value="Diacylglycerol_kinase_cat_dom"/>
</dbReference>
<dbReference type="VEuPathDB" id="ToxoDB:CSUI_005822"/>
<evidence type="ECO:0000256" key="4">
    <source>
        <dbReference type="ARBA" id="ARBA00022741"/>
    </source>
</evidence>
<dbReference type="PANTHER" id="PTHR11255:SF121">
    <property type="entry name" value="DIACYLGLYCEROL KINASE (ATP)"/>
    <property type="match status" value="1"/>
</dbReference>
<feature type="compositionally biased region" description="Basic and acidic residues" evidence="7">
    <location>
        <begin position="174"/>
        <end position="190"/>
    </location>
</feature>
<keyword evidence="4" id="KW-0547">Nucleotide-binding</keyword>
<dbReference type="InterPro" id="IPR017438">
    <property type="entry name" value="ATP-NAD_kinase_N"/>
</dbReference>
<reference evidence="9 10" key="1">
    <citation type="journal article" date="2017" name="Int. J. Parasitol.">
        <title>The genome of the protozoan parasite Cystoisospora suis and a reverse vaccinology approach to identify vaccine candidates.</title>
        <authorList>
            <person name="Palmieri N."/>
            <person name="Shrestha A."/>
            <person name="Ruttkowski B."/>
            <person name="Beck T."/>
            <person name="Vogl C."/>
            <person name="Tomley F."/>
            <person name="Blake D.P."/>
            <person name="Joachim A."/>
        </authorList>
    </citation>
    <scope>NUCLEOTIDE SEQUENCE [LARGE SCALE GENOMIC DNA]</scope>
    <source>
        <strain evidence="9 10">Wien I</strain>
    </source>
</reference>
<comment type="caution">
    <text evidence="9">The sequence shown here is derived from an EMBL/GenBank/DDBJ whole genome shotgun (WGS) entry which is preliminary data.</text>
</comment>
<evidence type="ECO:0000313" key="10">
    <source>
        <dbReference type="Proteomes" id="UP000221165"/>
    </source>
</evidence>
<proteinExistence type="inferred from homology"/>
<dbReference type="SMART" id="SM00045">
    <property type="entry name" value="DAGKa"/>
    <property type="match status" value="1"/>
</dbReference>
<sequence>MASFEFFNYRCYTVSSLSLLKTTFLICCLLCGPGFFSPHVSLQSSPSFVVEATQDVSNPSLSAGPKINEGLQSRGLLGDENLGNSRPDDGALGEGDKEPMKSVRGRGSSSGTVNTPFALPTDAELETFSDTLKSMKRLDPDTLAEKIEEVVNGIAHSSNMNSSPVANVGGRTAPVEKRKREEGPSNHEMDGTAETTNDGDGRPLKKRRRSGANPETEGSERSKTEGNNRNGVPSHHSHERSQVTRESSLSSENEQSQEDLVDSDDKGGLYEDVESTAASSEEEEEKQQPRTAGSTTQTDDEGEAKRALGPSMSLPGAHHVPHEIEDDRDTAASTTITREKSFELITDDRSDLRTFPSAFLPPPESGTPSLPTTSEARRRASTWPCEKKSKFVFLFVNAASGGGGGKKWIERVDEDGSFMRDFEDICSRLMIYDLHTSDSLGFQVLRDITQTKKVLSGGLNGPENEADLVRVIAIGGDGTVMWVNKESIKHGVLLSWTAVGIVGFGTGNDFAQSYGWQKINYSPMNIADDAALKKAIEQWQNAGIERHDIWRVKIITSRGGYFSKIDSSTRQLTTVRQPGTDIPATFFDTHMNLYFGIGFDSLVGMEFDRMRSTSRLRNRIMYALAFFKFFRLPWRRATDQVETIFALEKAKKRAILTTNPTKYPNTFQIREGISLTFLNNRSMIGGIPLWEESAVAGVKPPLRKSAANASRFKIFASRLIRARQSMGDKKIELIMFQDRFRLMRSVVMNGNAAARLLQHRGPLLVRFYPEKKGGPVPFQVDGEFYLGHHVKEALVEYARSFKVLTNIPIGSRN</sequence>
<dbReference type="InterPro" id="IPR037607">
    <property type="entry name" value="DGK"/>
</dbReference>
<evidence type="ECO:0000256" key="1">
    <source>
        <dbReference type="ARBA" id="ARBA00009280"/>
    </source>
</evidence>
<keyword evidence="5 9" id="KW-0418">Kinase</keyword>
<dbReference type="OrthoDB" id="242257at2759"/>
<accession>A0A2C6KWM4</accession>
<keyword evidence="10" id="KW-1185">Reference proteome</keyword>
<dbReference type="PANTHER" id="PTHR11255">
    <property type="entry name" value="DIACYLGLYCEROL KINASE"/>
    <property type="match status" value="1"/>
</dbReference>
<dbReference type="GO" id="GO:0004143">
    <property type="term" value="F:ATP-dependent diacylglycerol kinase activity"/>
    <property type="evidence" value="ECO:0007669"/>
    <property type="project" value="UniProtKB-EC"/>
</dbReference>
<evidence type="ECO:0000256" key="5">
    <source>
        <dbReference type="ARBA" id="ARBA00022777"/>
    </source>
</evidence>
<dbReference type="PROSITE" id="PS50146">
    <property type="entry name" value="DAGK"/>
    <property type="match status" value="1"/>
</dbReference>
<dbReference type="RefSeq" id="XP_067922035.1">
    <property type="nucleotide sequence ID" value="XM_068065990.1"/>
</dbReference>
<dbReference type="SUPFAM" id="SSF111331">
    <property type="entry name" value="NAD kinase/diacylglycerol kinase-like"/>
    <property type="match status" value="1"/>
</dbReference>
<dbReference type="GO" id="GO:0016020">
    <property type="term" value="C:membrane"/>
    <property type="evidence" value="ECO:0007669"/>
    <property type="project" value="TreeGrafter"/>
</dbReference>
<dbReference type="InterPro" id="IPR016064">
    <property type="entry name" value="NAD/diacylglycerol_kinase_sf"/>
</dbReference>
<dbReference type="EC" id="2.7.1.107" evidence="2"/>
<feature type="region of interest" description="Disordered" evidence="7">
    <location>
        <begin position="59"/>
        <end position="120"/>
    </location>
</feature>
<dbReference type="GO" id="GO:0005524">
    <property type="term" value="F:ATP binding"/>
    <property type="evidence" value="ECO:0007669"/>
    <property type="project" value="UniProtKB-KW"/>
</dbReference>
<evidence type="ECO:0000256" key="6">
    <source>
        <dbReference type="ARBA" id="ARBA00022840"/>
    </source>
</evidence>
<keyword evidence="6" id="KW-0067">ATP-binding</keyword>
<evidence type="ECO:0000256" key="2">
    <source>
        <dbReference type="ARBA" id="ARBA00012133"/>
    </source>
</evidence>
<keyword evidence="3" id="KW-0808">Transferase</keyword>
<dbReference type="GeneID" id="94429201"/>
<dbReference type="Pfam" id="PF00781">
    <property type="entry name" value="DAGK_cat"/>
    <property type="match status" value="1"/>
</dbReference>
<feature type="domain" description="DAGKc" evidence="8">
    <location>
        <begin position="387"/>
        <end position="556"/>
    </location>
</feature>
<gene>
    <name evidence="9" type="ORF">CSUI_005822</name>
</gene>
<evidence type="ECO:0000256" key="3">
    <source>
        <dbReference type="ARBA" id="ARBA00022679"/>
    </source>
</evidence>
<organism evidence="9 10">
    <name type="scientific">Cystoisospora suis</name>
    <dbReference type="NCBI Taxonomy" id="483139"/>
    <lineage>
        <taxon>Eukaryota</taxon>
        <taxon>Sar</taxon>
        <taxon>Alveolata</taxon>
        <taxon>Apicomplexa</taxon>
        <taxon>Conoidasida</taxon>
        <taxon>Coccidia</taxon>
        <taxon>Eucoccidiorida</taxon>
        <taxon>Eimeriorina</taxon>
        <taxon>Sarcocystidae</taxon>
        <taxon>Cystoisospora</taxon>
    </lineage>
</organism>
<dbReference type="GO" id="GO:0007200">
    <property type="term" value="P:phospholipase C-activating G protein-coupled receptor signaling pathway"/>
    <property type="evidence" value="ECO:0007669"/>
    <property type="project" value="InterPro"/>
</dbReference>